<keyword evidence="10 14" id="KW-0464">Manganese</keyword>
<dbReference type="SUPFAM" id="SSF56059">
    <property type="entry name" value="Glutathione synthetase ATP-binding domain-like"/>
    <property type="match status" value="1"/>
</dbReference>
<dbReference type="HAMAP" id="MF_00047">
    <property type="entry name" value="Dala_Dala_lig"/>
    <property type="match status" value="1"/>
</dbReference>
<dbReference type="AlphaFoldDB" id="A0A7G9RYP1"/>
<dbReference type="GO" id="GO:0008716">
    <property type="term" value="F:D-alanine-D-alanine ligase activity"/>
    <property type="evidence" value="ECO:0007669"/>
    <property type="project" value="UniProtKB-UniRule"/>
</dbReference>
<keyword evidence="18" id="KW-1185">Reference proteome</keyword>
<dbReference type="PROSITE" id="PS00844">
    <property type="entry name" value="DALA_DALA_LIGASE_2"/>
    <property type="match status" value="1"/>
</dbReference>
<dbReference type="InterPro" id="IPR016185">
    <property type="entry name" value="PreATP-grasp_dom_sf"/>
</dbReference>
<dbReference type="KEGG" id="eio:H9L01_10185"/>
<organism evidence="17 18">
    <name type="scientific">Erysipelothrix inopinata</name>
    <dbReference type="NCBI Taxonomy" id="225084"/>
    <lineage>
        <taxon>Bacteria</taxon>
        <taxon>Bacillati</taxon>
        <taxon>Bacillota</taxon>
        <taxon>Erysipelotrichia</taxon>
        <taxon>Erysipelotrichales</taxon>
        <taxon>Erysipelotrichaceae</taxon>
        <taxon>Erysipelothrix</taxon>
    </lineage>
</organism>
<dbReference type="PANTHER" id="PTHR23132:SF25">
    <property type="entry name" value="D-ALANINE--D-ALANINE LIGASE A"/>
    <property type="match status" value="1"/>
</dbReference>
<dbReference type="InterPro" id="IPR011761">
    <property type="entry name" value="ATP-grasp"/>
</dbReference>
<dbReference type="GO" id="GO:0071555">
    <property type="term" value="P:cell wall organization"/>
    <property type="evidence" value="ECO:0007669"/>
    <property type="project" value="UniProtKB-KW"/>
</dbReference>
<evidence type="ECO:0000256" key="9">
    <source>
        <dbReference type="ARBA" id="ARBA00022984"/>
    </source>
</evidence>
<evidence type="ECO:0000256" key="7">
    <source>
        <dbReference type="ARBA" id="ARBA00022842"/>
    </source>
</evidence>
<evidence type="ECO:0000256" key="15">
    <source>
        <dbReference type="PROSITE-ProRule" id="PRU00409"/>
    </source>
</evidence>
<evidence type="ECO:0000256" key="14">
    <source>
        <dbReference type="PIRSR" id="PIRSR039102-3"/>
    </source>
</evidence>
<comment type="cofactor">
    <cofactor evidence="14">
        <name>Mg(2+)</name>
        <dbReference type="ChEBI" id="CHEBI:18420"/>
    </cofactor>
    <cofactor evidence="14">
        <name>Mn(2+)</name>
        <dbReference type="ChEBI" id="CHEBI:29035"/>
    </cofactor>
    <text evidence="14">Binds 2 magnesium or manganese ions per subunit.</text>
</comment>
<evidence type="ECO:0000256" key="1">
    <source>
        <dbReference type="ARBA" id="ARBA00001936"/>
    </source>
</evidence>
<dbReference type="Pfam" id="PF07478">
    <property type="entry name" value="Dala_Dala_lig_C"/>
    <property type="match status" value="1"/>
</dbReference>
<dbReference type="PIRSF" id="PIRSF039102">
    <property type="entry name" value="Ddl/VanB"/>
    <property type="match status" value="1"/>
</dbReference>
<comment type="cofactor">
    <cofactor evidence="1">
        <name>Mn(2+)</name>
        <dbReference type="ChEBI" id="CHEBI:29035"/>
    </cofactor>
</comment>
<evidence type="ECO:0000256" key="2">
    <source>
        <dbReference type="ARBA" id="ARBA00010871"/>
    </source>
</evidence>
<evidence type="ECO:0000256" key="13">
    <source>
        <dbReference type="PIRSR" id="PIRSR039102-1"/>
    </source>
</evidence>
<comment type="similarity">
    <text evidence="2 12">Belongs to the D-alanine--D-alanine ligase family.</text>
</comment>
<keyword evidence="5 15" id="KW-0547">Nucleotide-binding</keyword>
<keyword evidence="8 12" id="KW-0133">Cell shape</keyword>
<dbReference type="InterPro" id="IPR000291">
    <property type="entry name" value="D-Ala_lig_Van_CS"/>
</dbReference>
<dbReference type="SUPFAM" id="SSF52440">
    <property type="entry name" value="PreATP-grasp domain"/>
    <property type="match status" value="1"/>
</dbReference>
<feature type="active site" evidence="13">
    <location>
        <position position="313"/>
    </location>
</feature>
<keyword evidence="4 14" id="KW-0479">Metal-binding</keyword>
<feature type="domain" description="ATP-grasp" evidence="16">
    <location>
        <begin position="138"/>
        <end position="335"/>
    </location>
</feature>
<dbReference type="GO" id="GO:0005524">
    <property type="term" value="F:ATP binding"/>
    <property type="evidence" value="ECO:0007669"/>
    <property type="project" value="UniProtKB-UniRule"/>
</dbReference>
<evidence type="ECO:0000313" key="17">
    <source>
        <dbReference type="EMBL" id="QNN60716.1"/>
    </source>
</evidence>
<comment type="catalytic activity">
    <reaction evidence="12">
        <text>2 D-alanine + ATP = D-alanyl-D-alanine + ADP + phosphate + H(+)</text>
        <dbReference type="Rhea" id="RHEA:11224"/>
        <dbReference type="ChEBI" id="CHEBI:15378"/>
        <dbReference type="ChEBI" id="CHEBI:30616"/>
        <dbReference type="ChEBI" id="CHEBI:43474"/>
        <dbReference type="ChEBI" id="CHEBI:57416"/>
        <dbReference type="ChEBI" id="CHEBI:57822"/>
        <dbReference type="ChEBI" id="CHEBI:456216"/>
        <dbReference type="EC" id="6.3.2.4"/>
    </reaction>
</comment>
<dbReference type="NCBIfam" id="NF002528">
    <property type="entry name" value="PRK01966.1-4"/>
    <property type="match status" value="1"/>
</dbReference>
<evidence type="ECO:0000256" key="8">
    <source>
        <dbReference type="ARBA" id="ARBA00022960"/>
    </source>
</evidence>
<keyword evidence="12" id="KW-0963">Cytoplasm</keyword>
<keyword evidence="7 14" id="KW-0460">Magnesium</keyword>
<dbReference type="GO" id="GO:0009252">
    <property type="term" value="P:peptidoglycan biosynthetic process"/>
    <property type="evidence" value="ECO:0007669"/>
    <property type="project" value="UniProtKB-UniRule"/>
</dbReference>
<dbReference type="EMBL" id="CP060715">
    <property type="protein sequence ID" value="QNN60716.1"/>
    <property type="molecule type" value="Genomic_DNA"/>
</dbReference>
<dbReference type="EC" id="6.3.2.4" evidence="12"/>
<comment type="subcellular location">
    <subcellularLocation>
        <location evidence="12">Cytoplasm</location>
    </subcellularLocation>
</comment>
<dbReference type="InterPro" id="IPR011095">
    <property type="entry name" value="Dala_Dala_lig_C"/>
</dbReference>
<dbReference type="GO" id="GO:0008360">
    <property type="term" value="P:regulation of cell shape"/>
    <property type="evidence" value="ECO:0007669"/>
    <property type="project" value="UniProtKB-KW"/>
</dbReference>
<dbReference type="Gene3D" id="3.30.1490.20">
    <property type="entry name" value="ATP-grasp fold, A domain"/>
    <property type="match status" value="1"/>
</dbReference>
<evidence type="ECO:0000256" key="3">
    <source>
        <dbReference type="ARBA" id="ARBA00022598"/>
    </source>
</evidence>
<dbReference type="InterPro" id="IPR005905">
    <property type="entry name" value="D_ala_D_ala"/>
</dbReference>
<sequence>MNKKRIGLLFGSVNSEHDISVASAASALAHFPHDRYECVPIYISKDGKWNVGDFTPEELETMTFTNCQELALTFNLDKPGFMNLVTQEPVLLDGALLVLHGQMGEGGHVQGLLHCANIPFTGSDVLGSSLCMDKAFTHAVCESNGIKMAQYQTIHNIAELDMAHVNYPCIVKPTREGSSFGVTYVEDEEGLYKACEFAFKYDSKILVEEYIDGVEVGLSILKTKNEFIISDVDQVNVTGAVFDFQEKYHPHATETLRVSTYPKTLRDAIRNQGAIIFDLLDCRHIARLDFFVTKDDQFYLNEVNTMPGFTKNSRYPMMLQNVGVEYTELMAKMVEDIL</sequence>
<feature type="binding site" evidence="14">
    <location>
        <position position="304"/>
    </location>
    <ligand>
        <name>Mg(2+)</name>
        <dbReference type="ChEBI" id="CHEBI:18420"/>
        <label>2</label>
    </ligand>
</feature>
<dbReference type="InterPro" id="IPR013815">
    <property type="entry name" value="ATP_grasp_subdomain_1"/>
</dbReference>
<feature type="binding site" evidence="14">
    <location>
        <position position="302"/>
    </location>
    <ligand>
        <name>Mg(2+)</name>
        <dbReference type="ChEBI" id="CHEBI:18420"/>
        <label>1</label>
    </ligand>
</feature>
<feature type="binding site" evidence="14">
    <location>
        <position position="302"/>
    </location>
    <ligand>
        <name>Mg(2+)</name>
        <dbReference type="ChEBI" id="CHEBI:18420"/>
        <label>2</label>
    </ligand>
</feature>
<dbReference type="Proteomes" id="UP000515928">
    <property type="component" value="Chromosome"/>
</dbReference>
<evidence type="ECO:0000313" key="18">
    <source>
        <dbReference type="Proteomes" id="UP000515928"/>
    </source>
</evidence>
<dbReference type="InterPro" id="IPR011127">
    <property type="entry name" value="Dala_Dala_lig_N"/>
</dbReference>
<dbReference type="Pfam" id="PF01820">
    <property type="entry name" value="Dala_Dala_lig_N"/>
    <property type="match status" value="1"/>
</dbReference>
<dbReference type="GO" id="GO:0046872">
    <property type="term" value="F:metal ion binding"/>
    <property type="evidence" value="ECO:0007669"/>
    <property type="project" value="UniProtKB-KW"/>
</dbReference>
<evidence type="ECO:0000256" key="12">
    <source>
        <dbReference type="HAMAP-Rule" id="MF_00047"/>
    </source>
</evidence>
<dbReference type="Gene3D" id="3.40.50.20">
    <property type="match status" value="1"/>
</dbReference>
<evidence type="ECO:0000256" key="6">
    <source>
        <dbReference type="ARBA" id="ARBA00022840"/>
    </source>
</evidence>
<proteinExistence type="inferred from homology"/>
<keyword evidence="9 12" id="KW-0573">Peptidoglycan synthesis</keyword>
<protein>
    <recommendedName>
        <fullName evidence="12">D-alanine--D-alanine ligase</fullName>
        <ecNumber evidence="12">6.3.2.4</ecNumber>
    </recommendedName>
    <alternativeName>
        <fullName evidence="12">D-Ala-D-Ala ligase</fullName>
    </alternativeName>
    <alternativeName>
        <fullName evidence="12">D-alanylalanine synthetase</fullName>
    </alternativeName>
</protein>
<dbReference type="NCBIfam" id="TIGR01205">
    <property type="entry name" value="D_ala_D_alaTIGR"/>
    <property type="match status" value="1"/>
</dbReference>
<gene>
    <name evidence="12" type="primary">ddl</name>
    <name evidence="17" type="ORF">H9L01_10185</name>
</gene>
<dbReference type="RefSeq" id="WP_187533839.1">
    <property type="nucleotide sequence ID" value="NZ_CBCSHU010000023.1"/>
</dbReference>
<feature type="active site" evidence="13">
    <location>
        <position position="16"/>
    </location>
</feature>
<comment type="function">
    <text evidence="12">Cell wall formation.</text>
</comment>
<evidence type="ECO:0000256" key="4">
    <source>
        <dbReference type="ARBA" id="ARBA00022723"/>
    </source>
</evidence>
<name>A0A7G9RYP1_9FIRM</name>
<keyword evidence="3 12" id="KW-0436">Ligase</keyword>
<dbReference type="PANTHER" id="PTHR23132">
    <property type="entry name" value="D-ALANINE--D-ALANINE LIGASE"/>
    <property type="match status" value="1"/>
</dbReference>
<evidence type="ECO:0000256" key="10">
    <source>
        <dbReference type="ARBA" id="ARBA00023211"/>
    </source>
</evidence>
<evidence type="ECO:0000256" key="5">
    <source>
        <dbReference type="ARBA" id="ARBA00022741"/>
    </source>
</evidence>
<keyword evidence="6 15" id="KW-0067">ATP-binding</keyword>
<comment type="pathway">
    <text evidence="12">Cell wall biogenesis; peptidoglycan biosynthesis.</text>
</comment>
<evidence type="ECO:0000256" key="11">
    <source>
        <dbReference type="ARBA" id="ARBA00023316"/>
    </source>
</evidence>
<reference evidence="17 18" key="1">
    <citation type="submission" date="2020-08" db="EMBL/GenBank/DDBJ databases">
        <title>Genome sequence of Erysipelothrix inopinata DSM 15511T.</title>
        <authorList>
            <person name="Hyun D.-W."/>
            <person name="Bae J.-W."/>
        </authorList>
    </citation>
    <scope>NUCLEOTIDE SEQUENCE [LARGE SCALE GENOMIC DNA]</scope>
    <source>
        <strain evidence="17 18">DSM 15511</strain>
    </source>
</reference>
<accession>A0A7G9RYP1</accession>
<dbReference type="GO" id="GO:0005829">
    <property type="term" value="C:cytosol"/>
    <property type="evidence" value="ECO:0007669"/>
    <property type="project" value="TreeGrafter"/>
</dbReference>
<feature type="binding site" evidence="14">
    <location>
        <position position="289"/>
    </location>
    <ligand>
        <name>Mg(2+)</name>
        <dbReference type="ChEBI" id="CHEBI:18420"/>
        <label>1</label>
    </ligand>
</feature>
<dbReference type="UniPathway" id="UPA00219"/>
<keyword evidence="11 12" id="KW-0961">Cell wall biogenesis/degradation</keyword>
<feature type="active site" evidence="13">
    <location>
        <position position="178"/>
    </location>
</feature>
<dbReference type="PROSITE" id="PS50975">
    <property type="entry name" value="ATP_GRASP"/>
    <property type="match status" value="1"/>
</dbReference>
<dbReference type="Gene3D" id="3.30.470.20">
    <property type="entry name" value="ATP-grasp fold, B domain"/>
    <property type="match status" value="1"/>
</dbReference>
<evidence type="ECO:0000259" key="16">
    <source>
        <dbReference type="PROSITE" id="PS50975"/>
    </source>
</evidence>